<name>A0A4Q2TZA4_9HYPH</name>
<sequence length="167" mass="17357">MRKEVGSALQSIFGIEITDLQLSSITYSPSFQASIEAAVQAKNDAIRAENTVVKVRYEGEQQKVQADAQAAVRVAQANGEAQATVARARSEREAAILRAEGDAQAATLLGDAQAHVVQQVGTAVAGNPGVVSYETARRWNGQMPSTVLGGGGGTGPLALMNLPPASR</sequence>
<proteinExistence type="predicted"/>
<dbReference type="AlphaFoldDB" id="A0A4Q2TZA4"/>
<dbReference type="EMBL" id="QYBB01000052">
    <property type="protein sequence ID" value="RYC29449.1"/>
    <property type="molecule type" value="Genomic_DNA"/>
</dbReference>
<dbReference type="PANTHER" id="PTHR42911">
    <property type="entry name" value="MODULATOR OF FTSH PROTEASE HFLC"/>
    <property type="match status" value="1"/>
</dbReference>
<keyword evidence="2" id="KW-1185">Reference proteome</keyword>
<evidence type="ECO:0000313" key="1">
    <source>
        <dbReference type="EMBL" id="RYC29449.1"/>
    </source>
</evidence>
<evidence type="ECO:0008006" key="3">
    <source>
        <dbReference type="Google" id="ProtNLM"/>
    </source>
</evidence>
<evidence type="ECO:0000313" key="2">
    <source>
        <dbReference type="Proteomes" id="UP000290759"/>
    </source>
</evidence>
<accession>A0A4Q2TZA4</accession>
<dbReference type="PANTHER" id="PTHR42911:SF2">
    <property type="entry name" value="PROHIBITIN FAMILY PROTEIN"/>
    <property type="match status" value="1"/>
</dbReference>
<reference evidence="1 2" key="1">
    <citation type="submission" date="2018-12" db="EMBL/GenBank/DDBJ databases">
        <authorList>
            <person name="Grouzdev D.S."/>
            <person name="Krutkina M.S."/>
        </authorList>
    </citation>
    <scope>NUCLEOTIDE SEQUENCE [LARGE SCALE GENOMIC DNA]</scope>
    <source>
        <strain evidence="1 2">RmlP026</strain>
    </source>
</reference>
<gene>
    <name evidence="1" type="ORF">D3273_23920</name>
</gene>
<dbReference type="Proteomes" id="UP000290759">
    <property type="component" value="Unassembled WGS sequence"/>
</dbReference>
<organism evidence="1 2">
    <name type="scientific">Lichenibacterium minor</name>
    <dbReference type="NCBI Taxonomy" id="2316528"/>
    <lineage>
        <taxon>Bacteria</taxon>
        <taxon>Pseudomonadati</taxon>
        <taxon>Pseudomonadota</taxon>
        <taxon>Alphaproteobacteria</taxon>
        <taxon>Hyphomicrobiales</taxon>
        <taxon>Lichenihabitantaceae</taxon>
        <taxon>Lichenibacterium</taxon>
    </lineage>
</organism>
<dbReference type="RefSeq" id="WP_207210885.1">
    <property type="nucleotide sequence ID" value="NZ_QYBB01000052.1"/>
</dbReference>
<protein>
    <recommendedName>
        <fullName evidence="3">Band 7 domain-containing protein</fullName>
    </recommendedName>
</protein>
<comment type="caution">
    <text evidence="1">The sequence shown here is derived from an EMBL/GenBank/DDBJ whole genome shotgun (WGS) entry which is preliminary data.</text>
</comment>
<reference evidence="1 2" key="2">
    <citation type="submission" date="2019-02" db="EMBL/GenBank/DDBJ databases">
        <title>'Lichenibacterium ramalinii' gen. nov. sp. nov., 'Lichenibacterium minor' gen. nov. sp. nov.</title>
        <authorList>
            <person name="Pankratov T."/>
        </authorList>
    </citation>
    <scope>NUCLEOTIDE SEQUENCE [LARGE SCALE GENOMIC DNA]</scope>
    <source>
        <strain evidence="1 2">RmlP026</strain>
    </source>
</reference>